<dbReference type="AlphaFoldDB" id="A0A146MF43"/>
<proteinExistence type="predicted"/>
<protein>
    <submittedName>
        <fullName evidence="1">Uncharacterized protein</fullName>
    </submittedName>
</protein>
<reference evidence="1" key="1">
    <citation type="journal article" date="2016" name="Gigascience">
        <title>De novo construction of an expanded transcriptome assembly for the western tarnished plant bug, Lygus hesperus.</title>
        <authorList>
            <person name="Tassone E.E."/>
            <person name="Geib S.M."/>
            <person name="Hall B."/>
            <person name="Fabrick J.A."/>
            <person name="Brent C.S."/>
            <person name="Hull J.J."/>
        </authorList>
    </citation>
    <scope>NUCLEOTIDE SEQUENCE</scope>
</reference>
<evidence type="ECO:0000313" key="1">
    <source>
        <dbReference type="EMBL" id="JAQ17622.1"/>
    </source>
</evidence>
<dbReference type="EMBL" id="GDHC01001007">
    <property type="protein sequence ID" value="JAQ17622.1"/>
    <property type="molecule type" value="Transcribed_RNA"/>
</dbReference>
<sequence length="134" mass="14253">MLSLRSVVDYSSAFERSTKVKSTSSSYYSVSLKLLWDAAVLAAAPPDVSLQKFHKNSRNFCTENLRWCGVGGTVAAVDGGGDGAVLTSPLRLRMHCPLSTYAAALGCEYMDAVSASTDTVSTVEEPTMPSYIAS</sequence>
<accession>A0A146MF43</accession>
<name>A0A146MF43_LYGHE</name>
<gene>
    <name evidence="1" type="ORF">g.25900</name>
</gene>
<organism evidence="1">
    <name type="scientific">Lygus hesperus</name>
    <name type="common">Western plant bug</name>
    <dbReference type="NCBI Taxonomy" id="30085"/>
    <lineage>
        <taxon>Eukaryota</taxon>
        <taxon>Metazoa</taxon>
        <taxon>Ecdysozoa</taxon>
        <taxon>Arthropoda</taxon>
        <taxon>Hexapoda</taxon>
        <taxon>Insecta</taxon>
        <taxon>Pterygota</taxon>
        <taxon>Neoptera</taxon>
        <taxon>Paraneoptera</taxon>
        <taxon>Hemiptera</taxon>
        <taxon>Heteroptera</taxon>
        <taxon>Panheteroptera</taxon>
        <taxon>Cimicomorpha</taxon>
        <taxon>Miridae</taxon>
        <taxon>Mirini</taxon>
        <taxon>Lygus</taxon>
    </lineage>
</organism>